<dbReference type="GeneID" id="14871069"/>
<keyword evidence="1" id="KW-0175">Coiled coil</keyword>
<reference evidence="4" key="1">
    <citation type="journal article" date="2011" name="Genome Res.">
        <title>Phylogeny-wide analysis of social amoeba genomes highlights ancient origins for complex intercellular communication.</title>
        <authorList>
            <person name="Heidel A.J."/>
            <person name="Lawal H.M."/>
            <person name="Felder M."/>
            <person name="Schilde C."/>
            <person name="Helps N.R."/>
            <person name="Tunggal B."/>
            <person name="Rivero F."/>
            <person name="John U."/>
            <person name="Schleicher M."/>
            <person name="Eichinger L."/>
            <person name="Platzer M."/>
            <person name="Noegel A.A."/>
            <person name="Schaap P."/>
            <person name="Gloeckner G."/>
        </authorList>
    </citation>
    <scope>NUCLEOTIDE SEQUENCE [LARGE SCALE GENOMIC DNA]</scope>
    <source>
        <strain evidence="4">SH3</strain>
    </source>
</reference>
<keyword evidence="4" id="KW-1185">Reference proteome</keyword>
<feature type="coiled-coil region" evidence="1">
    <location>
        <begin position="93"/>
        <end position="120"/>
    </location>
</feature>
<dbReference type="PANTHER" id="PTHR46586:SF4">
    <property type="match status" value="1"/>
</dbReference>
<dbReference type="RefSeq" id="XP_004366767.1">
    <property type="nucleotide sequence ID" value="XM_004366710.1"/>
</dbReference>
<organism evidence="3 4">
    <name type="scientific">Cavenderia fasciculata</name>
    <name type="common">Slime mold</name>
    <name type="synonym">Dictyostelium fasciculatum</name>
    <dbReference type="NCBI Taxonomy" id="261658"/>
    <lineage>
        <taxon>Eukaryota</taxon>
        <taxon>Amoebozoa</taxon>
        <taxon>Evosea</taxon>
        <taxon>Eumycetozoa</taxon>
        <taxon>Dictyostelia</taxon>
        <taxon>Acytosteliales</taxon>
        <taxon>Cavenderiaceae</taxon>
        <taxon>Cavenderia</taxon>
    </lineage>
</organism>
<name>F4PZA5_CACFS</name>
<dbReference type="PANTHER" id="PTHR46586">
    <property type="entry name" value="ANKYRIN REPEAT-CONTAINING PROTEIN"/>
    <property type="match status" value="1"/>
</dbReference>
<dbReference type="KEGG" id="dfa:DFA_02381"/>
<feature type="region of interest" description="Disordered" evidence="2">
    <location>
        <begin position="959"/>
        <end position="978"/>
    </location>
</feature>
<dbReference type="InterPro" id="IPR052050">
    <property type="entry name" value="SecEffector_AnkRepeat"/>
</dbReference>
<protein>
    <recommendedName>
        <fullName evidence="5">Ankyrin repeat-containing protein</fullName>
    </recommendedName>
</protein>
<accession>F4PZA5</accession>
<feature type="region of interest" description="Disordered" evidence="2">
    <location>
        <begin position="598"/>
        <end position="621"/>
    </location>
</feature>
<evidence type="ECO:0000313" key="3">
    <source>
        <dbReference type="EMBL" id="EGG19134.1"/>
    </source>
</evidence>
<evidence type="ECO:0000256" key="1">
    <source>
        <dbReference type="SAM" id="Coils"/>
    </source>
</evidence>
<evidence type="ECO:0008006" key="5">
    <source>
        <dbReference type="Google" id="ProtNLM"/>
    </source>
</evidence>
<evidence type="ECO:0000256" key="2">
    <source>
        <dbReference type="SAM" id="MobiDB-lite"/>
    </source>
</evidence>
<dbReference type="SUPFAM" id="SSF140860">
    <property type="entry name" value="Pseudo ankyrin repeat-like"/>
    <property type="match status" value="1"/>
</dbReference>
<feature type="compositionally biased region" description="Pro residues" evidence="2">
    <location>
        <begin position="598"/>
        <end position="610"/>
    </location>
</feature>
<sequence length="978" mass="113192">MARTRCGGCCRRRYNRIVQIKPKTIPNTQLKGCDDSKCNQSNKEHHDRVIKSVLCNLVLFRKIISVSREKDVEIYKINQLPNSIEWYLSCGHINLLKERIEREEKELHQFIINQQQQEQQEQQITDNNDIDIDNNNNNNTSSSSSTLSLPLNSFIIKKDYLLEHHLRWSYDATEEICSFGGHDERHLKLFLYLFEKKPEWFNHSSCAKMAASRGNLEMFKVLVGNTFPVKMTFDMDECIQAALQGSCYDMALYLLQKNSYKFKTVNQFQATIDHRTRASFSRIARLFVDICNKSRGSVMSKLYSNFFSALLQAQDIELVKYASGHYEFNATQFSNWIHGYLVSGAPKGMNLDHQIDFIKQVLKLIIKPERYEQLINLANQSIDKFVIDEELDCVLKKVKPSPSPPLNKSDDDEIASMDDEMEQEDGGHYLNSLTQLSTKQSRWFMFMYNMYYNREAASEGNKESDLPHIFKVRVREDKKVEFVQMVFKQFGWPTIMNYGTLEYVKLAHSLGLVTNDHVYEPYGERDADESMAILQYLYDNNIKQFGHQTLQACEKDNDNIFTFLFQNDPELFGENSNHSVLEYITRYSHYHLIHMLTIPPPQQPEQPPEQQPEQQQQLIKSRRPGHYYIKDGRGIKSHALDVMIKLSSVCYYYDASIGEESFLLMQQFYNDCEASDTNSRYASVYQDQLQIATRENQLHIVDWLLNKCTKFRPVAYTLSCILSKSYKESFKPLYRLIKQFIINQQPKSIYTSMDIDDDNSGKKKKRSNPLQFNASTWIDIATKGDIKLFDRFMAKHKPLDSFGALIITATVNNHLPFIQHLYNQYPQLVKISPQNMLSAVANNSPTILKYFLDLAHQEATVQAKHGFFPVEQTKETCMSVVLQKCISSGSLSCFKMILDLEYFDAPKALTPALLTHLAPKAAKSLPIANYLVCHGHITACKQVSPSLPCLKQLLDKKRKDATAEKKKSKEPSKKKLNY</sequence>
<dbReference type="Proteomes" id="UP000007797">
    <property type="component" value="Unassembled WGS sequence"/>
</dbReference>
<gene>
    <name evidence="3" type="ORF">DFA_02381</name>
</gene>
<dbReference type="EMBL" id="GL883016">
    <property type="protein sequence ID" value="EGG19134.1"/>
    <property type="molecule type" value="Genomic_DNA"/>
</dbReference>
<dbReference type="AlphaFoldDB" id="F4PZA5"/>
<evidence type="ECO:0000313" key="4">
    <source>
        <dbReference type="Proteomes" id="UP000007797"/>
    </source>
</evidence>
<proteinExistence type="predicted"/>